<dbReference type="InterPro" id="IPR015273">
    <property type="entry name" value="Cys-tRNA-synt_Ia_DALR"/>
</dbReference>
<comment type="similarity">
    <text evidence="2 12">Belongs to the class-I aminoacyl-tRNA synthetase family.</text>
</comment>
<keyword evidence="9 12" id="KW-0067">ATP-binding</keyword>
<evidence type="ECO:0000256" key="12">
    <source>
        <dbReference type="HAMAP-Rule" id="MF_00041"/>
    </source>
</evidence>
<dbReference type="FunFam" id="3.40.50.620:FF:000009">
    <property type="entry name" value="Cysteine--tRNA ligase"/>
    <property type="match status" value="1"/>
</dbReference>
<keyword evidence="10 12" id="KW-0648">Protein biosynthesis</keyword>
<organism evidence="14 15">
    <name type="scientific">Marinomonas communis</name>
    <dbReference type="NCBI Taxonomy" id="28254"/>
    <lineage>
        <taxon>Bacteria</taxon>
        <taxon>Pseudomonadati</taxon>
        <taxon>Pseudomonadota</taxon>
        <taxon>Gammaproteobacteria</taxon>
        <taxon>Oceanospirillales</taxon>
        <taxon>Oceanospirillaceae</taxon>
        <taxon>Marinomonas</taxon>
    </lineage>
</organism>
<keyword evidence="8 12" id="KW-0862">Zinc</keyword>
<evidence type="ECO:0000256" key="2">
    <source>
        <dbReference type="ARBA" id="ARBA00005594"/>
    </source>
</evidence>
<dbReference type="CDD" id="cd07963">
    <property type="entry name" value="Anticodon_Ia_Cys"/>
    <property type="match status" value="1"/>
</dbReference>
<feature type="short sequence motif" description="'HIGH' region" evidence="12">
    <location>
        <begin position="30"/>
        <end position="40"/>
    </location>
</feature>
<dbReference type="GO" id="GO:0008270">
    <property type="term" value="F:zinc ion binding"/>
    <property type="evidence" value="ECO:0007669"/>
    <property type="project" value="UniProtKB-UniRule"/>
</dbReference>
<feature type="binding site" evidence="12">
    <location>
        <position position="209"/>
    </location>
    <ligand>
        <name>Zn(2+)</name>
        <dbReference type="ChEBI" id="CHEBI:29105"/>
    </ligand>
</feature>
<dbReference type="HAMAP" id="MF_00041">
    <property type="entry name" value="Cys_tRNA_synth"/>
    <property type="match status" value="1"/>
</dbReference>
<keyword evidence="7 12" id="KW-0547">Nucleotide-binding</keyword>
<evidence type="ECO:0000256" key="3">
    <source>
        <dbReference type="ARBA" id="ARBA00011245"/>
    </source>
</evidence>
<dbReference type="Proteomes" id="UP000295729">
    <property type="component" value="Unassembled WGS sequence"/>
</dbReference>
<comment type="caution">
    <text evidence="14">The sequence shown here is derived from an EMBL/GenBank/DDBJ whole genome shotgun (WGS) entry which is preliminary data.</text>
</comment>
<keyword evidence="5 12" id="KW-0436">Ligase</keyword>
<evidence type="ECO:0000256" key="10">
    <source>
        <dbReference type="ARBA" id="ARBA00022917"/>
    </source>
</evidence>
<evidence type="ECO:0000256" key="8">
    <source>
        <dbReference type="ARBA" id="ARBA00022833"/>
    </source>
</evidence>
<evidence type="ECO:0000256" key="5">
    <source>
        <dbReference type="ARBA" id="ARBA00022598"/>
    </source>
</evidence>
<feature type="binding site" evidence="12">
    <location>
        <position position="269"/>
    </location>
    <ligand>
        <name>ATP</name>
        <dbReference type="ChEBI" id="CHEBI:30616"/>
    </ligand>
</feature>
<comment type="cofactor">
    <cofactor evidence="12">
        <name>Zn(2+)</name>
        <dbReference type="ChEBI" id="CHEBI:29105"/>
    </cofactor>
    <text evidence="12">Binds 1 zinc ion per subunit.</text>
</comment>
<dbReference type="Pfam" id="PF09190">
    <property type="entry name" value="DALR_2"/>
    <property type="match status" value="1"/>
</dbReference>
<comment type="catalytic activity">
    <reaction evidence="12">
        <text>tRNA(Cys) + L-cysteine + ATP = L-cysteinyl-tRNA(Cys) + AMP + diphosphate</text>
        <dbReference type="Rhea" id="RHEA:17773"/>
        <dbReference type="Rhea" id="RHEA-COMP:9661"/>
        <dbReference type="Rhea" id="RHEA-COMP:9679"/>
        <dbReference type="ChEBI" id="CHEBI:30616"/>
        <dbReference type="ChEBI" id="CHEBI:33019"/>
        <dbReference type="ChEBI" id="CHEBI:35235"/>
        <dbReference type="ChEBI" id="CHEBI:78442"/>
        <dbReference type="ChEBI" id="CHEBI:78517"/>
        <dbReference type="ChEBI" id="CHEBI:456215"/>
        <dbReference type="EC" id="6.1.1.16"/>
    </reaction>
</comment>
<dbReference type="GO" id="GO:0005524">
    <property type="term" value="F:ATP binding"/>
    <property type="evidence" value="ECO:0007669"/>
    <property type="project" value="UniProtKB-UniRule"/>
</dbReference>
<proteinExistence type="inferred from homology"/>
<dbReference type="SUPFAM" id="SSF52374">
    <property type="entry name" value="Nucleotidylyl transferase"/>
    <property type="match status" value="1"/>
</dbReference>
<dbReference type="AlphaFoldDB" id="A0A4V3DGN8"/>
<evidence type="ECO:0000256" key="1">
    <source>
        <dbReference type="ARBA" id="ARBA00004496"/>
    </source>
</evidence>
<evidence type="ECO:0000313" key="14">
    <source>
        <dbReference type="EMBL" id="TDR15051.1"/>
    </source>
</evidence>
<dbReference type="GO" id="GO:0005829">
    <property type="term" value="C:cytosol"/>
    <property type="evidence" value="ECO:0007669"/>
    <property type="project" value="TreeGrafter"/>
</dbReference>
<name>A0A4V3DGN8_9GAMM</name>
<dbReference type="GO" id="GO:0006423">
    <property type="term" value="P:cysteinyl-tRNA aminoacylation"/>
    <property type="evidence" value="ECO:0007669"/>
    <property type="project" value="UniProtKB-UniRule"/>
</dbReference>
<dbReference type="SMART" id="SM00840">
    <property type="entry name" value="DALR_2"/>
    <property type="match status" value="1"/>
</dbReference>
<dbReference type="Gene3D" id="1.20.120.1910">
    <property type="entry name" value="Cysteine-tRNA ligase, C-terminal anti-codon recognition domain"/>
    <property type="match status" value="1"/>
</dbReference>
<dbReference type="InterPro" id="IPR015803">
    <property type="entry name" value="Cys-tRNA-ligase"/>
</dbReference>
<gene>
    <name evidence="12" type="primary">cysS</name>
    <name evidence="14" type="ORF">C8D85_0405</name>
</gene>
<keyword evidence="4 12" id="KW-0963">Cytoplasm</keyword>
<comment type="subunit">
    <text evidence="3 12">Monomer.</text>
</comment>
<dbReference type="InterPro" id="IPR024909">
    <property type="entry name" value="Cys-tRNA/MSH_ligase"/>
</dbReference>
<feature type="domain" description="Cysteinyl-tRNA synthetase class Ia DALR" evidence="13">
    <location>
        <begin position="340"/>
        <end position="401"/>
    </location>
</feature>
<evidence type="ECO:0000256" key="6">
    <source>
        <dbReference type="ARBA" id="ARBA00022723"/>
    </source>
</evidence>
<dbReference type="Pfam" id="PF01406">
    <property type="entry name" value="tRNA-synt_1e"/>
    <property type="match status" value="1"/>
</dbReference>
<dbReference type="RefSeq" id="WP_133559686.1">
    <property type="nucleotide sequence ID" value="NZ_SNZA01000001.1"/>
</dbReference>
<feature type="binding site" evidence="12">
    <location>
        <position position="238"/>
    </location>
    <ligand>
        <name>Zn(2+)</name>
        <dbReference type="ChEBI" id="CHEBI:29105"/>
    </ligand>
</feature>
<evidence type="ECO:0000256" key="4">
    <source>
        <dbReference type="ARBA" id="ARBA00022490"/>
    </source>
</evidence>
<dbReference type="NCBIfam" id="TIGR00435">
    <property type="entry name" value="cysS"/>
    <property type="match status" value="1"/>
</dbReference>
<dbReference type="InterPro" id="IPR009080">
    <property type="entry name" value="tRNAsynth_Ia_anticodon-bd"/>
</dbReference>
<dbReference type="PRINTS" id="PR00983">
    <property type="entry name" value="TRNASYNTHCYS"/>
</dbReference>
<feature type="short sequence motif" description="'KMSKS' region" evidence="12">
    <location>
        <begin position="266"/>
        <end position="270"/>
    </location>
</feature>
<keyword evidence="11 12" id="KW-0030">Aminoacyl-tRNA synthetase</keyword>
<dbReference type="GO" id="GO:0004817">
    <property type="term" value="F:cysteine-tRNA ligase activity"/>
    <property type="evidence" value="ECO:0007669"/>
    <property type="project" value="UniProtKB-UniRule"/>
</dbReference>
<evidence type="ECO:0000259" key="13">
    <source>
        <dbReference type="SMART" id="SM00840"/>
    </source>
</evidence>
<feature type="binding site" evidence="12">
    <location>
        <position position="28"/>
    </location>
    <ligand>
        <name>Zn(2+)</name>
        <dbReference type="ChEBI" id="CHEBI:29105"/>
    </ligand>
</feature>
<evidence type="ECO:0000256" key="11">
    <source>
        <dbReference type="ARBA" id="ARBA00023146"/>
    </source>
</evidence>
<evidence type="ECO:0000313" key="15">
    <source>
        <dbReference type="Proteomes" id="UP000295729"/>
    </source>
</evidence>
<dbReference type="PANTHER" id="PTHR10890">
    <property type="entry name" value="CYSTEINYL-TRNA SYNTHETASE"/>
    <property type="match status" value="1"/>
</dbReference>
<reference evidence="14 15" key="1">
    <citation type="submission" date="2019-03" db="EMBL/GenBank/DDBJ databases">
        <title>Genomic Encyclopedia of Type Strains, Phase IV (KMG-IV): sequencing the most valuable type-strain genomes for metagenomic binning, comparative biology and taxonomic classification.</title>
        <authorList>
            <person name="Goeker M."/>
        </authorList>
    </citation>
    <scope>NUCLEOTIDE SEQUENCE [LARGE SCALE GENOMIC DNA]</scope>
    <source>
        <strain evidence="14 15">DSM 5604</strain>
    </source>
</reference>
<evidence type="ECO:0000256" key="7">
    <source>
        <dbReference type="ARBA" id="ARBA00022741"/>
    </source>
</evidence>
<feature type="binding site" evidence="12">
    <location>
        <position position="234"/>
    </location>
    <ligand>
        <name>Zn(2+)</name>
        <dbReference type="ChEBI" id="CHEBI:29105"/>
    </ligand>
</feature>
<dbReference type="PANTHER" id="PTHR10890:SF3">
    <property type="entry name" value="CYSTEINE--TRNA LIGASE, CYTOPLASMIC"/>
    <property type="match status" value="1"/>
</dbReference>
<comment type="subcellular location">
    <subcellularLocation>
        <location evidence="1 12">Cytoplasm</location>
    </subcellularLocation>
</comment>
<dbReference type="CDD" id="cd00672">
    <property type="entry name" value="CysRS_core"/>
    <property type="match status" value="1"/>
</dbReference>
<dbReference type="InterPro" id="IPR032678">
    <property type="entry name" value="tRNA-synt_1_cat_dom"/>
</dbReference>
<dbReference type="InterPro" id="IPR014729">
    <property type="entry name" value="Rossmann-like_a/b/a_fold"/>
</dbReference>
<dbReference type="SUPFAM" id="SSF47323">
    <property type="entry name" value="Anticodon-binding domain of a subclass of class I aminoacyl-tRNA synthetases"/>
    <property type="match status" value="1"/>
</dbReference>
<keyword evidence="15" id="KW-1185">Reference proteome</keyword>
<dbReference type="Gene3D" id="3.40.50.620">
    <property type="entry name" value="HUPs"/>
    <property type="match status" value="1"/>
</dbReference>
<protein>
    <recommendedName>
        <fullName evidence="12">Cysteine--tRNA ligase</fullName>
        <ecNumber evidence="12">6.1.1.16</ecNumber>
    </recommendedName>
    <alternativeName>
        <fullName evidence="12">Cysteinyl-tRNA synthetase</fullName>
        <shortName evidence="12">CysRS</shortName>
    </alternativeName>
</protein>
<sequence length="460" mass="52171">MLKLFNTMTGKKEEFKPIEEGKVKMYVCGITVYDFCHIGHARAMISFDVITRFLRHIGYDLTFVRNITDVDDKIIKRAEENGEKPSELTERMIAAMHEDELALGNKLPDQEPKATEFMQQIIDMIQVLVDKGFAYQGESGDVFYRASKFSEYGKLNNRKLEDMLAGARIEVEASKEHPADFVLWKPAKAGEVSWDSPWGKGRPGWHIECSAMSTHCLGNHFDIHGGGPDLKFPHHENEIAQSEAATGEQYVNYWMHCGAVRVNNEKMSKSLGNFFTIREVLEKFNPEVVRYLMVSSQYRSSIDYSDSSLKEAKTALERLYTALRGQEIASSYVATEYTQRFEDAMRDDFNTPVALSVLFELVRELNKARAEGSEQAAMLAAELKALADLVGLLSQDPEYFMQNSTVNEGLSAEEIEGFIAERAQARKDKNFARSDEIRDLLLEQGITLLDTREGTTWTRG</sequence>
<keyword evidence="6 12" id="KW-0479">Metal-binding</keyword>
<evidence type="ECO:0000256" key="9">
    <source>
        <dbReference type="ARBA" id="ARBA00022840"/>
    </source>
</evidence>
<dbReference type="EMBL" id="SNZA01000001">
    <property type="protein sequence ID" value="TDR15051.1"/>
    <property type="molecule type" value="Genomic_DNA"/>
</dbReference>
<dbReference type="EC" id="6.1.1.16" evidence="12"/>
<accession>A0A4V3DGN8</accession>
<dbReference type="OrthoDB" id="9815130at2"/>